<reference evidence="2" key="2">
    <citation type="submission" date="2023-05" db="EMBL/GenBank/DDBJ databases">
        <authorList>
            <consortium name="Lawrence Berkeley National Laboratory"/>
            <person name="Steindorff A."/>
            <person name="Hensen N."/>
            <person name="Bonometti L."/>
            <person name="Westerberg I."/>
            <person name="Brannstrom I.O."/>
            <person name="Guillou S."/>
            <person name="Cros-Aarteil S."/>
            <person name="Calhoun S."/>
            <person name="Haridas S."/>
            <person name="Kuo A."/>
            <person name="Mondo S."/>
            <person name="Pangilinan J."/>
            <person name="Riley R."/>
            <person name="Labutti K."/>
            <person name="Andreopoulos B."/>
            <person name="Lipzen A."/>
            <person name="Chen C."/>
            <person name="Yanf M."/>
            <person name="Daum C."/>
            <person name="Ng V."/>
            <person name="Clum A."/>
            <person name="Ohm R."/>
            <person name="Martin F."/>
            <person name="Silar P."/>
            <person name="Natvig D."/>
            <person name="Lalanne C."/>
            <person name="Gautier V."/>
            <person name="Ament-Velasquez S.L."/>
            <person name="Kruys A."/>
            <person name="Hutchinson M.I."/>
            <person name="Powell A.J."/>
            <person name="Barry K."/>
            <person name="Miller A.N."/>
            <person name="Grigoriev I.V."/>
            <person name="Debuchy R."/>
            <person name="Gladieux P."/>
            <person name="Thoren M.H."/>
            <person name="Johannesson H."/>
        </authorList>
    </citation>
    <scope>NUCLEOTIDE SEQUENCE</scope>
    <source>
        <strain evidence="2">CBS 990.96</strain>
    </source>
</reference>
<evidence type="ECO:0000256" key="1">
    <source>
        <dbReference type="SAM" id="MobiDB-lite"/>
    </source>
</evidence>
<organism evidence="2 3">
    <name type="scientific">Podospora fimiseda</name>
    <dbReference type="NCBI Taxonomy" id="252190"/>
    <lineage>
        <taxon>Eukaryota</taxon>
        <taxon>Fungi</taxon>
        <taxon>Dikarya</taxon>
        <taxon>Ascomycota</taxon>
        <taxon>Pezizomycotina</taxon>
        <taxon>Sordariomycetes</taxon>
        <taxon>Sordariomycetidae</taxon>
        <taxon>Sordariales</taxon>
        <taxon>Podosporaceae</taxon>
        <taxon>Podospora</taxon>
    </lineage>
</organism>
<dbReference type="AlphaFoldDB" id="A0AAN7H5B2"/>
<reference evidence="2" key="1">
    <citation type="journal article" date="2023" name="Mol. Phylogenet. Evol.">
        <title>Genome-scale phylogeny and comparative genomics of the fungal order Sordariales.</title>
        <authorList>
            <person name="Hensen N."/>
            <person name="Bonometti L."/>
            <person name="Westerberg I."/>
            <person name="Brannstrom I.O."/>
            <person name="Guillou S."/>
            <person name="Cros-Aarteil S."/>
            <person name="Calhoun S."/>
            <person name="Haridas S."/>
            <person name="Kuo A."/>
            <person name="Mondo S."/>
            <person name="Pangilinan J."/>
            <person name="Riley R."/>
            <person name="LaButti K."/>
            <person name="Andreopoulos B."/>
            <person name="Lipzen A."/>
            <person name="Chen C."/>
            <person name="Yan M."/>
            <person name="Daum C."/>
            <person name="Ng V."/>
            <person name="Clum A."/>
            <person name="Steindorff A."/>
            <person name="Ohm R.A."/>
            <person name="Martin F."/>
            <person name="Silar P."/>
            <person name="Natvig D.O."/>
            <person name="Lalanne C."/>
            <person name="Gautier V."/>
            <person name="Ament-Velasquez S.L."/>
            <person name="Kruys A."/>
            <person name="Hutchinson M.I."/>
            <person name="Powell A.J."/>
            <person name="Barry K."/>
            <person name="Miller A.N."/>
            <person name="Grigoriev I.V."/>
            <person name="Debuchy R."/>
            <person name="Gladieux P."/>
            <person name="Hiltunen Thoren M."/>
            <person name="Johannesson H."/>
        </authorList>
    </citation>
    <scope>NUCLEOTIDE SEQUENCE</scope>
    <source>
        <strain evidence="2">CBS 990.96</strain>
    </source>
</reference>
<evidence type="ECO:0000313" key="3">
    <source>
        <dbReference type="Proteomes" id="UP001301958"/>
    </source>
</evidence>
<accession>A0AAN7H5B2</accession>
<comment type="caution">
    <text evidence="2">The sequence shown here is derived from an EMBL/GenBank/DDBJ whole genome shotgun (WGS) entry which is preliminary data.</text>
</comment>
<dbReference type="Proteomes" id="UP001301958">
    <property type="component" value="Unassembled WGS sequence"/>
</dbReference>
<dbReference type="EMBL" id="MU865292">
    <property type="protein sequence ID" value="KAK4231617.1"/>
    <property type="molecule type" value="Genomic_DNA"/>
</dbReference>
<evidence type="ECO:0000313" key="2">
    <source>
        <dbReference type="EMBL" id="KAK4231617.1"/>
    </source>
</evidence>
<proteinExistence type="predicted"/>
<name>A0AAN7H5B2_9PEZI</name>
<feature type="region of interest" description="Disordered" evidence="1">
    <location>
        <begin position="1"/>
        <end position="46"/>
    </location>
</feature>
<sequence>MSTPDAADYTSSEEEEEQDARKTQTPTYRSRVLPHNGNNSSFPTAPAYEPGEQVYVAVFGQSTPSGPYIVKTYIGDGKYTLEKSNGVELASPVDEKDLLVRQ</sequence>
<gene>
    <name evidence="2" type="ORF">QBC38DRAFT_451246</name>
</gene>
<keyword evidence="3" id="KW-1185">Reference proteome</keyword>
<protein>
    <submittedName>
        <fullName evidence="2">Uncharacterized protein</fullName>
    </submittedName>
</protein>